<dbReference type="InterPro" id="IPR036691">
    <property type="entry name" value="Endo/exonu/phosph_ase_sf"/>
</dbReference>
<organism evidence="2 3">
    <name type="scientific">Magallana gigas</name>
    <name type="common">Pacific oyster</name>
    <name type="synonym">Crassostrea gigas</name>
    <dbReference type="NCBI Taxonomy" id="29159"/>
    <lineage>
        <taxon>Eukaryota</taxon>
        <taxon>Metazoa</taxon>
        <taxon>Spiralia</taxon>
        <taxon>Lophotrochozoa</taxon>
        <taxon>Mollusca</taxon>
        <taxon>Bivalvia</taxon>
        <taxon>Autobranchia</taxon>
        <taxon>Pteriomorphia</taxon>
        <taxon>Ostreida</taxon>
        <taxon>Ostreoidea</taxon>
        <taxon>Ostreidae</taxon>
        <taxon>Magallana</taxon>
    </lineage>
</organism>
<dbReference type="EnsemblMetazoa" id="G30399.1">
    <property type="protein sequence ID" value="G30399.1:cds"/>
    <property type="gene ID" value="G30399"/>
</dbReference>
<feature type="domain" description="Chitin-binding type-2" evidence="1">
    <location>
        <begin position="202"/>
        <end position="261"/>
    </location>
</feature>
<dbReference type="Gene3D" id="3.60.10.10">
    <property type="entry name" value="Endonuclease/exonuclease/phosphatase"/>
    <property type="match status" value="1"/>
</dbReference>
<dbReference type="Gene3D" id="2.170.140.10">
    <property type="entry name" value="Chitin binding domain"/>
    <property type="match status" value="2"/>
</dbReference>
<sequence>MNITSSEIFSSKAVELIAVKIDLPNGKQLIVSSFYRPPGSGESYLDSFKEDITSLKQQHKKAIFHIGGDFNAPDIDWKSHNVLSGNNIYPKYISESIVNTSEELGLEQVITCKTRGDNILDLLFTSHPTLIEKIRSLPPIGKADHDVILCDAAVEPVRSKHQRREIFLWKRANMDAIREEIKNNYKECDNIRDINLIWAKFKGICEGLFGVQWKMDPVDCSKFYWCMNGREYEFKCPADSVVNQESRSCVPKGSSYDTCTFQRPQQLVPSICDMKAQTRIAHPESCAKFYDCSNKKTSGGDPEVEECKYPFLFDEETMRCEHFSTTKCGRRFEPKNQCDYDSNKCRSAHCIPCHIRYPSCDGFGDGMNPWKGREGSPNYVICQEGRVVYQGECPRYADTQHIFHPVKKLCVDFKEMDMSRDPTVA</sequence>
<dbReference type="SUPFAM" id="SSF57625">
    <property type="entry name" value="Invertebrate chitin-binding proteins"/>
    <property type="match status" value="2"/>
</dbReference>
<dbReference type="PANTHER" id="PTHR33395">
    <property type="entry name" value="TRANSCRIPTASE, PUTATIVE-RELATED-RELATED"/>
    <property type="match status" value="1"/>
</dbReference>
<dbReference type="Proteomes" id="UP000005408">
    <property type="component" value="Unassembled WGS sequence"/>
</dbReference>
<evidence type="ECO:0000259" key="1">
    <source>
        <dbReference type="PROSITE" id="PS50940"/>
    </source>
</evidence>
<keyword evidence="3" id="KW-1185">Reference proteome</keyword>
<dbReference type="InterPro" id="IPR036508">
    <property type="entry name" value="Chitin-bd_dom_sf"/>
</dbReference>
<dbReference type="GO" id="GO:0031012">
    <property type="term" value="C:extracellular matrix"/>
    <property type="evidence" value="ECO:0007669"/>
    <property type="project" value="TreeGrafter"/>
</dbReference>
<dbReference type="InterPro" id="IPR002557">
    <property type="entry name" value="Chitin-bd_dom"/>
</dbReference>
<accession>A0A8W8LYU9</accession>
<dbReference type="GO" id="GO:0005576">
    <property type="term" value="C:extracellular region"/>
    <property type="evidence" value="ECO:0007669"/>
    <property type="project" value="InterPro"/>
</dbReference>
<dbReference type="InterPro" id="IPR005135">
    <property type="entry name" value="Endo/exonuclease/phosphatase"/>
</dbReference>
<evidence type="ECO:0000313" key="2">
    <source>
        <dbReference type="EnsemblMetazoa" id="G30399.1:cds"/>
    </source>
</evidence>
<feature type="domain" description="Chitin-binding type-2" evidence="1">
    <location>
        <begin position="269"/>
        <end position="330"/>
    </location>
</feature>
<dbReference type="AlphaFoldDB" id="A0A8W8LYU9"/>
<dbReference type="GO" id="GO:0061343">
    <property type="term" value="P:cell adhesion involved in heart morphogenesis"/>
    <property type="evidence" value="ECO:0007669"/>
    <property type="project" value="TreeGrafter"/>
</dbReference>
<dbReference type="PROSITE" id="PS50940">
    <property type="entry name" value="CHIT_BIND_II"/>
    <property type="match status" value="2"/>
</dbReference>
<dbReference type="PANTHER" id="PTHR33395:SF22">
    <property type="entry name" value="REVERSE TRANSCRIPTASE DOMAIN-CONTAINING PROTEIN"/>
    <property type="match status" value="1"/>
</dbReference>
<dbReference type="Pfam" id="PF14529">
    <property type="entry name" value="Exo_endo_phos_2"/>
    <property type="match status" value="1"/>
</dbReference>
<dbReference type="GO" id="GO:0003824">
    <property type="term" value="F:catalytic activity"/>
    <property type="evidence" value="ECO:0007669"/>
    <property type="project" value="InterPro"/>
</dbReference>
<dbReference type="GO" id="GO:0008061">
    <property type="term" value="F:chitin binding"/>
    <property type="evidence" value="ECO:0007669"/>
    <property type="project" value="InterPro"/>
</dbReference>
<proteinExistence type="predicted"/>
<dbReference type="SMART" id="SM00494">
    <property type="entry name" value="ChtBD2"/>
    <property type="match status" value="2"/>
</dbReference>
<dbReference type="GO" id="GO:0007508">
    <property type="term" value="P:larval heart development"/>
    <property type="evidence" value="ECO:0007669"/>
    <property type="project" value="TreeGrafter"/>
</dbReference>
<name>A0A8W8LYU9_MAGGI</name>
<dbReference type="SUPFAM" id="SSF56219">
    <property type="entry name" value="DNase I-like"/>
    <property type="match status" value="1"/>
</dbReference>
<dbReference type="Pfam" id="PF01607">
    <property type="entry name" value="CBM_14"/>
    <property type="match status" value="2"/>
</dbReference>
<reference evidence="2" key="1">
    <citation type="submission" date="2022-08" db="UniProtKB">
        <authorList>
            <consortium name="EnsemblMetazoa"/>
        </authorList>
    </citation>
    <scope>IDENTIFICATION</scope>
    <source>
        <strain evidence="2">05x7-T-G4-1.051#20</strain>
    </source>
</reference>
<protein>
    <recommendedName>
        <fullName evidence="1">Chitin-binding type-2 domain-containing protein</fullName>
    </recommendedName>
</protein>
<evidence type="ECO:0000313" key="3">
    <source>
        <dbReference type="Proteomes" id="UP000005408"/>
    </source>
</evidence>